<evidence type="ECO:0000313" key="3">
    <source>
        <dbReference type="Proteomes" id="UP000789572"/>
    </source>
</evidence>
<dbReference type="Pfam" id="PF12937">
    <property type="entry name" value="F-box-like"/>
    <property type="match status" value="1"/>
</dbReference>
<proteinExistence type="predicted"/>
<dbReference type="OrthoDB" id="2351154at2759"/>
<dbReference type="Proteomes" id="UP000789572">
    <property type="component" value="Unassembled WGS sequence"/>
</dbReference>
<protein>
    <submittedName>
        <fullName evidence="2">9574_t:CDS:1</fullName>
    </submittedName>
</protein>
<gene>
    <name evidence="2" type="ORF">POCULU_LOCUS6121</name>
</gene>
<dbReference type="CDD" id="cd09917">
    <property type="entry name" value="F-box_SF"/>
    <property type="match status" value="1"/>
</dbReference>
<keyword evidence="3" id="KW-1185">Reference proteome</keyword>
<organism evidence="2 3">
    <name type="scientific">Paraglomus occultum</name>
    <dbReference type="NCBI Taxonomy" id="144539"/>
    <lineage>
        <taxon>Eukaryota</taxon>
        <taxon>Fungi</taxon>
        <taxon>Fungi incertae sedis</taxon>
        <taxon>Mucoromycota</taxon>
        <taxon>Glomeromycotina</taxon>
        <taxon>Glomeromycetes</taxon>
        <taxon>Paraglomerales</taxon>
        <taxon>Paraglomeraceae</taxon>
        <taxon>Paraglomus</taxon>
    </lineage>
</organism>
<dbReference type="SUPFAM" id="SSF52047">
    <property type="entry name" value="RNI-like"/>
    <property type="match status" value="1"/>
</dbReference>
<sequence>MASFLPTEILLKIFSYLPEQSAIDLATVSDLPNSQSFSSSPLPLPIQRHLSRLTDLFSCMLVNHYWCQSVVTFIWRAPFHGLSLPTDTLLARQIVGVYMSCLDEEDRNTISQFGLVLPKSKALFKYCTFLKELDYCAMVLGIKSWMEHASRLYRRKAAQNRWFKDDDNNDDEDGDMVAQLTYTMSSLALSRSNANHSIVIGALLRTFIKQKVRIINLIIRSRETEDWDDGGTYAILLAESHREFLAPLRELRILYNGFVNASREKLFTGLSTACKNLKHIRINIGCPGGSEYTRAKEAKCVTDLIRSQNALNSFYLGECPPKLVSVIEPALSSQSESLIYVVFANVDFAGSSLTALATCLELKMLKIMYCKNASTKVFGPVMKADFHKLRDVRIIGWAEPKLQYWATSVSNKGSILYGKAS</sequence>
<evidence type="ECO:0000313" key="2">
    <source>
        <dbReference type="EMBL" id="CAG8573602.1"/>
    </source>
</evidence>
<evidence type="ECO:0000259" key="1">
    <source>
        <dbReference type="PROSITE" id="PS50181"/>
    </source>
</evidence>
<dbReference type="InterPro" id="IPR036047">
    <property type="entry name" value="F-box-like_dom_sf"/>
</dbReference>
<dbReference type="AlphaFoldDB" id="A0A9N9BRC8"/>
<name>A0A9N9BRC8_9GLOM</name>
<comment type="caution">
    <text evidence="2">The sequence shown here is derived from an EMBL/GenBank/DDBJ whole genome shotgun (WGS) entry which is preliminary data.</text>
</comment>
<reference evidence="2" key="1">
    <citation type="submission" date="2021-06" db="EMBL/GenBank/DDBJ databases">
        <authorList>
            <person name="Kallberg Y."/>
            <person name="Tangrot J."/>
            <person name="Rosling A."/>
        </authorList>
    </citation>
    <scope>NUCLEOTIDE SEQUENCE</scope>
    <source>
        <strain evidence="2">IA702</strain>
    </source>
</reference>
<accession>A0A9N9BRC8</accession>
<dbReference type="SUPFAM" id="SSF81383">
    <property type="entry name" value="F-box domain"/>
    <property type="match status" value="1"/>
</dbReference>
<dbReference type="PROSITE" id="PS50181">
    <property type="entry name" value="FBOX"/>
    <property type="match status" value="1"/>
</dbReference>
<feature type="domain" description="F-box" evidence="1">
    <location>
        <begin position="1"/>
        <end position="29"/>
    </location>
</feature>
<dbReference type="EMBL" id="CAJVPJ010001065">
    <property type="protein sequence ID" value="CAG8573602.1"/>
    <property type="molecule type" value="Genomic_DNA"/>
</dbReference>
<dbReference type="InterPro" id="IPR001810">
    <property type="entry name" value="F-box_dom"/>
</dbReference>